<reference evidence="2" key="1">
    <citation type="journal article" date="2019" name="bioRxiv">
        <title>The Genome of the Zebra Mussel, Dreissena polymorpha: A Resource for Invasive Species Research.</title>
        <authorList>
            <person name="McCartney M.A."/>
            <person name="Auch B."/>
            <person name="Kono T."/>
            <person name="Mallez S."/>
            <person name="Zhang Y."/>
            <person name="Obille A."/>
            <person name="Becker A."/>
            <person name="Abrahante J.E."/>
            <person name="Garbe J."/>
            <person name="Badalamenti J.P."/>
            <person name="Herman A."/>
            <person name="Mangelson H."/>
            <person name="Liachko I."/>
            <person name="Sullivan S."/>
            <person name="Sone E.D."/>
            <person name="Koren S."/>
            <person name="Silverstein K.A.T."/>
            <person name="Beckman K.B."/>
            <person name="Gohl D.M."/>
        </authorList>
    </citation>
    <scope>NUCLEOTIDE SEQUENCE</scope>
    <source>
        <strain evidence="2">Duluth1</strain>
        <tissue evidence="2">Whole animal</tissue>
    </source>
</reference>
<dbReference type="AlphaFoldDB" id="A0A9D4H2E8"/>
<evidence type="ECO:0000256" key="1">
    <source>
        <dbReference type="SAM" id="MobiDB-lite"/>
    </source>
</evidence>
<keyword evidence="3" id="KW-1185">Reference proteome</keyword>
<feature type="region of interest" description="Disordered" evidence="1">
    <location>
        <begin position="1"/>
        <end position="56"/>
    </location>
</feature>
<sequence length="56" mass="6326">MSVIPLSHRTGVLTASLPRPRSQLGRHRRRRDAVRTQENAVKTPKIAQDASSRRPL</sequence>
<accession>A0A9D4H2E8</accession>
<organism evidence="2 3">
    <name type="scientific">Dreissena polymorpha</name>
    <name type="common">Zebra mussel</name>
    <name type="synonym">Mytilus polymorpha</name>
    <dbReference type="NCBI Taxonomy" id="45954"/>
    <lineage>
        <taxon>Eukaryota</taxon>
        <taxon>Metazoa</taxon>
        <taxon>Spiralia</taxon>
        <taxon>Lophotrochozoa</taxon>
        <taxon>Mollusca</taxon>
        <taxon>Bivalvia</taxon>
        <taxon>Autobranchia</taxon>
        <taxon>Heteroconchia</taxon>
        <taxon>Euheterodonta</taxon>
        <taxon>Imparidentia</taxon>
        <taxon>Neoheterodontei</taxon>
        <taxon>Myida</taxon>
        <taxon>Dreissenoidea</taxon>
        <taxon>Dreissenidae</taxon>
        <taxon>Dreissena</taxon>
    </lineage>
</organism>
<evidence type="ECO:0000313" key="2">
    <source>
        <dbReference type="EMBL" id="KAH3824132.1"/>
    </source>
</evidence>
<dbReference type="EMBL" id="JAIWYP010000005">
    <property type="protein sequence ID" value="KAH3824132.1"/>
    <property type="molecule type" value="Genomic_DNA"/>
</dbReference>
<proteinExistence type="predicted"/>
<gene>
    <name evidence="2" type="ORF">DPMN_125960</name>
</gene>
<dbReference type="Proteomes" id="UP000828390">
    <property type="component" value="Unassembled WGS sequence"/>
</dbReference>
<name>A0A9D4H2E8_DREPO</name>
<reference evidence="2" key="2">
    <citation type="submission" date="2020-11" db="EMBL/GenBank/DDBJ databases">
        <authorList>
            <person name="McCartney M.A."/>
            <person name="Auch B."/>
            <person name="Kono T."/>
            <person name="Mallez S."/>
            <person name="Becker A."/>
            <person name="Gohl D.M."/>
            <person name="Silverstein K.A.T."/>
            <person name="Koren S."/>
            <person name="Bechman K.B."/>
            <person name="Herman A."/>
            <person name="Abrahante J.E."/>
            <person name="Garbe J."/>
        </authorList>
    </citation>
    <scope>NUCLEOTIDE SEQUENCE</scope>
    <source>
        <strain evidence="2">Duluth1</strain>
        <tissue evidence="2">Whole animal</tissue>
    </source>
</reference>
<evidence type="ECO:0000313" key="3">
    <source>
        <dbReference type="Proteomes" id="UP000828390"/>
    </source>
</evidence>
<comment type="caution">
    <text evidence="2">The sequence shown here is derived from an EMBL/GenBank/DDBJ whole genome shotgun (WGS) entry which is preliminary data.</text>
</comment>
<protein>
    <submittedName>
        <fullName evidence="2">Uncharacterized protein</fullName>
    </submittedName>
</protein>